<organism evidence="1 2">
    <name type="scientific">Pluteus cervinus</name>
    <dbReference type="NCBI Taxonomy" id="181527"/>
    <lineage>
        <taxon>Eukaryota</taxon>
        <taxon>Fungi</taxon>
        <taxon>Dikarya</taxon>
        <taxon>Basidiomycota</taxon>
        <taxon>Agaricomycotina</taxon>
        <taxon>Agaricomycetes</taxon>
        <taxon>Agaricomycetidae</taxon>
        <taxon>Agaricales</taxon>
        <taxon>Pluteineae</taxon>
        <taxon>Pluteaceae</taxon>
        <taxon>Pluteus</taxon>
    </lineage>
</organism>
<evidence type="ECO:0000313" key="1">
    <source>
        <dbReference type="EMBL" id="TFK71857.1"/>
    </source>
</evidence>
<keyword evidence="2" id="KW-1185">Reference proteome</keyword>
<sequence length="456" mass="51980">MNKIQQTECQSLQAEEKEVLKSIFPDDITFTDDLLHIEVPVELVNPVQIEVTSELPSLVLELEDGSSLLESGPSNSQPTNNTETHHISISALPPILLDIKLPSTYPLQSPPEIISINATHNWFSNIPELQDLLLRSWVAGDVVLFNWIETIHSGKFLEDLGLLTDNNTITVPAPTHEQSYTLATTLSKYNDDAHIQGFLRATYACSICMDLFKGSHCIRLSCSHVFCRPCLTEFWVISITEGDINKVACVDPECLKKENNNRALPEEVKELVTTFLYDRWKDLRQRRMAELDPTVTYCPRCEAAVWPGPEAQQADAWNKYRCCPTCSFSYCTFCLKIWHGIHTRCPIPYHLLSPEERRRSDLELLEAINKIRSQRSALAPAEISKPLTKGTLKRRQVRLNQEWIAKCTMKCPGCEVPVWRDYGCNYMKCTRCGQHFCYHCGASIDMHPEKAPCWYT</sequence>
<dbReference type="Proteomes" id="UP000308600">
    <property type="component" value="Unassembled WGS sequence"/>
</dbReference>
<protein>
    <submittedName>
        <fullName evidence="1">RWD-domain-containing protein</fullName>
    </submittedName>
</protein>
<accession>A0ACD3B4G5</accession>
<evidence type="ECO:0000313" key="2">
    <source>
        <dbReference type="Proteomes" id="UP000308600"/>
    </source>
</evidence>
<reference evidence="1 2" key="1">
    <citation type="journal article" date="2019" name="Nat. Ecol. Evol.">
        <title>Megaphylogeny resolves global patterns of mushroom evolution.</title>
        <authorList>
            <person name="Varga T."/>
            <person name="Krizsan K."/>
            <person name="Foldi C."/>
            <person name="Dima B."/>
            <person name="Sanchez-Garcia M."/>
            <person name="Sanchez-Ramirez S."/>
            <person name="Szollosi G.J."/>
            <person name="Szarkandi J.G."/>
            <person name="Papp V."/>
            <person name="Albert L."/>
            <person name="Andreopoulos W."/>
            <person name="Angelini C."/>
            <person name="Antonin V."/>
            <person name="Barry K.W."/>
            <person name="Bougher N.L."/>
            <person name="Buchanan P."/>
            <person name="Buyck B."/>
            <person name="Bense V."/>
            <person name="Catcheside P."/>
            <person name="Chovatia M."/>
            <person name="Cooper J."/>
            <person name="Damon W."/>
            <person name="Desjardin D."/>
            <person name="Finy P."/>
            <person name="Geml J."/>
            <person name="Haridas S."/>
            <person name="Hughes K."/>
            <person name="Justo A."/>
            <person name="Karasinski D."/>
            <person name="Kautmanova I."/>
            <person name="Kiss B."/>
            <person name="Kocsube S."/>
            <person name="Kotiranta H."/>
            <person name="LaButti K.M."/>
            <person name="Lechner B.E."/>
            <person name="Liimatainen K."/>
            <person name="Lipzen A."/>
            <person name="Lukacs Z."/>
            <person name="Mihaltcheva S."/>
            <person name="Morgado L.N."/>
            <person name="Niskanen T."/>
            <person name="Noordeloos M.E."/>
            <person name="Ohm R.A."/>
            <person name="Ortiz-Santana B."/>
            <person name="Ovrebo C."/>
            <person name="Racz N."/>
            <person name="Riley R."/>
            <person name="Savchenko A."/>
            <person name="Shiryaev A."/>
            <person name="Soop K."/>
            <person name="Spirin V."/>
            <person name="Szebenyi C."/>
            <person name="Tomsovsky M."/>
            <person name="Tulloss R.E."/>
            <person name="Uehling J."/>
            <person name="Grigoriev I.V."/>
            <person name="Vagvolgyi C."/>
            <person name="Papp T."/>
            <person name="Martin F.M."/>
            <person name="Miettinen O."/>
            <person name="Hibbett D.S."/>
            <person name="Nagy L.G."/>
        </authorList>
    </citation>
    <scope>NUCLEOTIDE SEQUENCE [LARGE SCALE GENOMIC DNA]</scope>
    <source>
        <strain evidence="1 2">NL-1719</strain>
    </source>
</reference>
<name>A0ACD3B4G5_9AGAR</name>
<gene>
    <name evidence="1" type="ORF">BDN72DRAFT_399962</name>
</gene>
<proteinExistence type="predicted"/>
<dbReference type="EMBL" id="ML208292">
    <property type="protein sequence ID" value="TFK71857.1"/>
    <property type="molecule type" value="Genomic_DNA"/>
</dbReference>